<evidence type="ECO:0000256" key="1">
    <source>
        <dbReference type="ARBA" id="ARBA00022598"/>
    </source>
</evidence>
<dbReference type="InterPro" id="IPR004525">
    <property type="entry name" value="EpmA"/>
</dbReference>
<dbReference type="PRINTS" id="PR00982">
    <property type="entry name" value="TRNASYNTHLYS"/>
</dbReference>
<dbReference type="NCBIfam" id="NF006828">
    <property type="entry name" value="PRK09350.1"/>
    <property type="match status" value="1"/>
</dbReference>
<feature type="domain" description="Aminoacyl-transfer RNA synthetases class-II family profile" evidence="4">
    <location>
        <begin position="1"/>
        <end position="299"/>
    </location>
</feature>
<evidence type="ECO:0000256" key="3">
    <source>
        <dbReference type="ARBA" id="ARBA00022840"/>
    </source>
</evidence>
<dbReference type="SUPFAM" id="SSF55681">
    <property type="entry name" value="Class II aaRS and biotin synthetases"/>
    <property type="match status" value="1"/>
</dbReference>
<dbReference type="AlphaFoldDB" id="A0A1F6GAP1"/>
<dbReference type="GO" id="GO:0000049">
    <property type="term" value="F:tRNA binding"/>
    <property type="evidence" value="ECO:0007669"/>
    <property type="project" value="TreeGrafter"/>
</dbReference>
<dbReference type="EMBL" id="MFNE01000026">
    <property type="protein sequence ID" value="OGG95180.1"/>
    <property type="molecule type" value="Genomic_DNA"/>
</dbReference>
<dbReference type="Gene3D" id="3.30.930.10">
    <property type="entry name" value="Bira Bifunctional Protein, Domain 2"/>
    <property type="match status" value="1"/>
</dbReference>
<reference evidence="5 6" key="1">
    <citation type="journal article" date="2016" name="Nat. Commun.">
        <title>Thousands of microbial genomes shed light on interconnected biogeochemical processes in an aquifer system.</title>
        <authorList>
            <person name="Anantharaman K."/>
            <person name="Brown C.T."/>
            <person name="Hug L.A."/>
            <person name="Sharon I."/>
            <person name="Castelle C.J."/>
            <person name="Probst A.J."/>
            <person name="Thomas B.C."/>
            <person name="Singh A."/>
            <person name="Wilkins M.J."/>
            <person name="Karaoz U."/>
            <person name="Brodie E.L."/>
            <person name="Williams K.H."/>
            <person name="Hubbard S.S."/>
            <person name="Banfield J.F."/>
        </authorList>
    </citation>
    <scope>NUCLEOTIDE SEQUENCE [LARGE SCALE GENOMIC DNA]</scope>
</reference>
<dbReference type="InterPro" id="IPR006195">
    <property type="entry name" value="aa-tRNA-synth_II"/>
</dbReference>
<dbReference type="Proteomes" id="UP000178449">
    <property type="component" value="Unassembled WGS sequence"/>
</dbReference>
<dbReference type="InterPro" id="IPR018149">
    <property type="entry name" value="Lys-tRNA-synth_II_C"/>
</dbReference>
<dbReference type="PROSITE" id="PS50862">
    <property type="entry name" value="AA_TRNA_LIGASE_II"/>
    <property type="match status" value="1"/>
</dbReference>
<accession>A0A1F6GAP1</accession>
<dbReference type="GO" id="GO:0004824">
    <property type="term" value="F:lysine-tRNA ligase activity"/>
    <property type="evidence" value="ECO:0007669"/>
    <property type="project" value="InterPro"/>
</dbReference>
<proteinExistence type="predicted"/>
<keyword evidence="3" id="KW-0067">ATP-binding</keyword>
<evidence type="ECO:0000259" key="4">
    <source>
        <dbReference type="PROSITE" id="PS50862"/>
    </source>
</evidence>
<comment type="caution">
    <text evidence="5">The sequence shown here is derived from an EMBL/GenBank/DDBJ whole genome shotgun (WGS) entry which is preliminary data.</text>
</comment>
<protein>
    <submittedName>
        <fullName evidence="5">EF-P lysine aminoacylase GenX</fullName>
    </submittedName>
</protein>
<name>A0A1F6GAP1_9PROT</name>
<organism evidence="5 6">
    <name type="scientific">Candidatus Lambdaproteobacteria bacterium RIFOXYD2_FULL_50_16</name>
    <dbReference type="NCBI Taxonomy" id="1817772"/>
    <lineage>
        <taxon>Bacteria</taxon>
        <taxon>Pseudomonadati</taxon>
        <taxon>Pseudomonadota</taxon>
        <taxon>Candidatus Lambdaproteobacteria</taxon>
    </lineage>
</organism>
<dbReference type="GO" id="GO:0005829">
    <property type="term" value="C:cytosol"/>
    <property type="evidence" value="ECO:0007669"/>
    <property type="project" value="TreeGrafter"/>
</dbReference>
<dbReference type="PANTHER" id="PTHR42918:SF6">
    <property type="entry name" value="ELONGATION FACTOR P--(R)-BETA-LYSINE LIGASE"/>
    <property type="match status" value="1"/>
</dbReference>
<keyword evidence="1" id="KW-0436">Ligase</keyword>
<dbReference type="GO" id="GO:0005524">
    <property type="term" value="F:ATP binding"/>
    <property type="evidence" value="ECO:0007669"/>
    <property type="project" value="UniProtKB-KW"/>
</dbReference>
<dbReference type="PANTHER" id="PTHR42918">
    <property type="entry name" value="LYSYL-TRNA SYNTHETASE"/>
    <property type="match status" value="1"/>
</dbReference>
<dbReference type="InterPro" id="IPR045864">
    <property type="entry name" value="aa-tRNA-synth_II/BPL/LPL"/>
</dbReference>
<dbReference type="Pfam" id="PF00152">
    <property type="entry name" value="tRNA-synt_2"/>
    <property type="match status" value="1"/>
</dbReference>
<dbReference type="InterPro" id="IPR004364">
    <property type="entry name" value="Aa-tRNA-synt_II"/>
</dbReference>
<keyword evidence="2" id="KW-0547">Nucleotide-binding</keyword>
<sequence length="299" mass="33499">MARAGLLARLRQFMAKAGLLEVETSLMVAHPALEPHIEPFAIGPQGPYLNSSPEYAMKRLLAKGSGSIYQICKSFRKEEQGQRHRSEFTLLEYYVVGADLAGLMDFTDQLQQTVFNWPKAERVAYGELFKAHLGLDPLSLNEAQFLNLINKRGESAPSFLLGAAVSQEDRLDFLFSSYIEPHLGEVSPVFVFHYPPFMAALARLDPLTGQACRFEVFYKGLELGNGYFELKQRAEQRNRFDLVNQKRLERGDLALPLDEPLLSALDTLPDCAGLAMGLDRVLMIELGSDDIRETLAIND</sequence>
<dbReference type="NCBIfam" id="TIGR00462">
    <property type="entry name" value="genX"/>
    <property type="match status" value="1"/>
</dbReference>
<dbReference type="GO" id="GO:0006430">
    <property type="term" value="P:lysyl-tRNA aminoacylation"/>
    <property type="evidence" value="ECO:0007669"/>
    <property type="project" value="InterPro"/>
</dbReference>
<evidence type="ECO:0000313" key="6">
    <source>
        <dbReference type="Proteomes" id="UP000178449"/>
    </source>
</evidence>
<evidence type="ECO:0000313" key="5">
    <source>
        <dbReference type="EMBL" id="OGG95180.1"/>
    </source>
</evidence>
<evidence type="ECO:0000256" key="2">
    <source>
        <dbReference type="ARBA" id="ARBA00022741"/>
    </source>
</evidence>
<gene>
    <name evidence="5" type="ORF">A2527_08385</name>
</gene>
<dbReference type="STRING" id="1817772.A2527_08385"/>